<proteinExistence type="predicted"/>
<gene>
    <name evidence="1" type="ORF">SAMN03080598_01216</name>
</gene>
<dbReference type="AlphaFoldDB" id="A0A1H5UEC6"/>
<dbReference type="STRING" id="1120964.GCA_001313265_07601"/>
<keyword evidence="2" id="KW-1185">Reference proteome</keyword>
<evidence type="ECO:0000313" key="2">
    <source>
        <dbReference type="Proteomes" id="UP000236736"/>
    </source>
</evidence>
<dbReference type="OrthoDB" id="816898at2"/>
<evidence type="ECO:0000313" key="1">
    <source>
        <dbReference type="EMBL" id="SEF73394.1"/>
    </source>
</evidence>
<dbReference type="Proteomes" id="UP000236736">
    <property type="component" value="Unassembled WGS sequence"/>
</dbReference>
<protein>
    <submittedName>
        <fullName evidence="1">Uncharacterized protein</fullName>
    </submittedName>
</protein>
<reference evidence="2" key="1">
    <citation type="submission" date="2016-10" db="EMBL/GenBank/DDBJ databases">
        <authorList>
            <person name="Varghese N."/>
            <person name="Submissions S."/>
        </authorList>
    </citation>
    <scope>NUCLEOTIDE SEQUENCE [LARGE SCALE GENOMIC DNA]</scope>
    <source>
        <strain evidence="2">DSM 17298</strain>
    </source>
</reference>
<name>A0A1H5UEC6_9BACT</name>
<sequence length="349" mass="39587">MQQNSTETSAELTEKELKVIFTSINPIFSLIEPLKNLEIQAEWIPLVKSSEAGEDSFTFSSLKSTFDAAQEQEADLVIAVDLDSNLFSIGVRKFAKSNFLLLNIHQLTVLLSSILLENHSDFDLYRSILITSAADKLFEKRNLGIKILSEIKSPIAEIPEYDNIPDGSLIVSDQQELELKGQRDSMSYLLSRIIDEAKKEANRDRTLFEKLIEIYQTIGYQREKLLSVSTEGANQKQFFKKIFEKFRKKPPVNLGFADLVAVEDLQNGSLKNLLSGRIVASRLPFTQGLQVYLTNQIRFLMLLKGDKVFFFFTSEGRTISAEEIGKINQTYDQQVVKLLSEINRLGLVD</sequence>
<organism evidence="1 2">
    <name type="scientific">Algoriphagus boritolerans DSM 17298 = JCM 18970</name>
    <dbReference type="NCBI Taxonomy" id="1120964"/>
    <lineage>
        <taxon>Bacteria</taxon>
        <taxon>Pseudomonadati</taxon>
        <taxon>Bacteroidota</taxon>
        <taxon>Cytophagia</taxon>
        <taxon>Cytophagales</taxon>
        <taxon>Cyclobacteriaceae</taxon>
        <taxon>Algoriphagus</taxon>
    </lineage>
</organism>
<accession>A0A1H5UEC6</accession>
<dbReference type="RefSeq" id="WP_103923880.1">
    <property type="nucleotide sequence ID" value="NZ_FNVR01000004.1"/>
</dbReference>
<dbReference type="EMBL" id="FNVR01000004">
    <property type="protein sequence ID" value="SEF73394.1"/>
    <property type="molecule type" value="Genomic_DNA"/>
</dbReference>